<proteinExistence type="inferred from homology"/>
<dbReference type="InterPro" id="IPR019329">
    <property type="entry name" value="NADH_UbQ_OxRdtase_ESSS_su"/>
</dbReference>
<evidence type="ECO:0000256" key="8">
    <source>
        <dbReference type="ARBA" id="ARBA00022792"/>
    </source>
</evidence>
<keyword evidence="7 17" id="KW-0812">Transmembrane</keyword>
<evidence type="ECO:0000256" key="9">
    <source>
        <dbReference type="ARBA" id="ARBA00022946"/>
    </source>
</evidence>
<evidence type="ECO:0000256" key="13">
    <source>
        <dbReference type="ARBA" id="ARBA00023136"/>
    </source>
</evidence>
<evidence type="ECO:0000256" key="11">
    <source>
        <dbReference type="ARBA" id="ARBA00022989"/>
    </source>
</evidence>
<comment type="function">
    <text evidence="1">Accessory subunit of the mitochondrial membrane respiratory chain NADH dehydrogenase (Complex I), that is believed not to be involved in catalysis. Complex I functions in the transfer of electrons from NADH to the respiratory chain. The immediate electron acceptor for the enzyme is believed to be ubiquinone.</text>
</comment>
<dbReference type="GeneID" id="100185786"/>
<keyword evidence="13 17" id="KW-0472">Membrane</keyword>
<keyword evidence="9" id="KW-0809">Transit peptide</keyword>
<dbReference type="Ensembl" id="ENSCINT00000002772.3">
    <property type="protein sequence ID" value="ENSCINP00000002772.3"/>
    <property type="gene ID" value="ENSCING00000001634.3"/>
</dbReference>
<keyword evidence="19" id="KW-1185">Reference proteome</keyword>
<comment type="similarity">
    <text evidence="3">Belongs to the complex I NDUFB11 subunit family.</text>
</comment>
<evidence type="ECO:0000313" key="19">
    <source>
        <dbReference type="Proteomes" id="UP000008144"/>
    </source>
</evidence>
<evidence type="ECO:0000313" key="18">
    <source>
        <dbReference type="Ensembl" id="ENSCINP00000002772.3"/>
    </source>
</evidence>
<evidence type="ECO:0000256" key="7">
    <source>
        <dbReference type="ARBA" id="ARBA00022692"/>
    </source>
</evidence>
<keyword evidence="10" id="KW-0249">Electron transport</keyword>
<keyword evidence="11 17" id="KW-1133">Transmembrane helix</keyword>
<evidence type="ECO:0000256" key="2">
    <source>
        <dbReference type="ARBA" id="ARBA00004434"/>
    </source>
</evidence>
<reference evidence="18" key="2">
    <citation type="submission" date="2025-08" db="UniProtKB">
        <authorList>
            <consortium name="Ensembl"/>
        </authorList>
    </citation>
    <scope>IDENTIFICATION</scope>
</reference>
<dbReference type="HOGENOM" id="CLU_1602117_0_0_1"/>
<evidence type="ECO:0000256" key="4">
    <source>
        <dbReference type="ARBA" id="ARBA00018632"/>
    </source>
</evidence>
<organism evidence="18 19">
    <name type="scientific">Ciona intestinalis</name>
    <name type="common">Transparent sea squirt</name>
    <name type="synonym">Ascidia intestinalis</name>
    <dbReference type="NCBI Taxonomy" id="7719"/>
    <lineage>
        <taxon>Eukaryota</taxon>
        <taxon>Metazoa</taxon>
        <taxon>Chordata</taxon>
        <taxon>Tunicata</taxon>
        <taxon>Ascidiacea</taxon>
        <taxon>Phlebobranchia</taxon>
        <taxon>Cionidae</taxon>
        <taxon>Ciona</taxon>
    </lineage>
</organism>
<dbReference type="GeneTree" id="ENSGT00390000003022"/>
<sequence length="194" mass="22459">MLSVVRCLGNRSLANAAGSICRSVVIPNKVVFGKHFISVALTRRNISQNSKLLKESTVVPAKTEYEIECERFFDKEKPETFLGFDRFDPLYDKVIAHVIMFFGFSVFLVFIPAMMIYGPDYRSRMIEWREYEAITLLEERQANGQPPIDPDFVPKDLIGTMVPEEGDWEQQWLRAQPAVTTDHRLEYYVQAPTW</sequence>
<keyword evidence="8" id="KW-0999">Mitochondrion inner membrane</keyword>
<comment type="subcellular location">
    <subcellularLocation>
        <location evidence="2">Mitochondrion inner membrane</location>
        <topology evidence="2">Single-pass membrane protein</topology>
    </subcellularLocation>
</comment>
<dbReference type="PANTHER" id="PTHR13327">
    <property type="entry name" value="NADH-UBIQUINONE OXIDOREDUCTASE ESSS SUBUNIT, MITOCHONDRIAL PRECURSOR"/>
    <property type="match status" value="1"/>
</dbReference>
<dbReference type="OMA" id="EIECERF"/>
<gene>
    <name evidence="18" type="primary">LOC100185786</name>
</gene>
<dbReference type="RefSeq" id="XP_002128152.1">
    <property type="nucleotide sequence ID" value="XM_002128116.5"/>
</dbReference>
<keyword evidence="6" id="KW-0679">Respiratory chain</keyword>
<feature type="transmembrane region" description="Helical" evidence="17">
    <location>
        <begin position="94"/>
        <end position="117"/>
    </location>
</feature>
<keyword evidence="12" id="KW-0496">Mitochondrion</keyword>
<reference evidence="19" key="1">
    <citation type="journal article" date="2002" name="Science">
        <title>The draft genome of Ciona intestinalis: insights into chordate and vertebrate origins.</title>
        <authorList>
            <person name="Dehal P."/>
            <person name="Satou Y."/>
            <person name="Campbell R.K."/>
            <person name="Chapman J."/>
            <person name="Degnan B."/>
            <person name="De Tomaso A."/>
            <person name="Davidson B."/>
            <person name="Di Gregorio A."/>
            <person name="Gelpke M."/>
            <person name="Goodstein D.M."/>
            <person name="Harafuji N."/>
            <person name="Hastings K.E."/>
            <person name="Ho I."/>
            <person name="Hotta K."/>
            <person name="Huang W."/>
            <person name="Kawashima T."/>
            <person name="Lemaire P."/>
            <person name="Martinez D."/>
            <person name="Meinertzhagen I.A."/>
            <person name="Necula S."/>
            <person name="Nonaka M."/>
            <person name="Putnam N."/>
            <person name="Rash S."/>
            <person name="Saiga H."/>
            <person name="Satake M."/>
            <person name="Terry A."/>
            <person name="Yamada L."/>
            <person name="Wang H.G."/>
            <person name="Awazu S."/>
            <person name="Azumi K."/>
            <person name="Boore J."/>
            <person name="Branno M."/>
            <person name="Chin-Bow S."/>
            <person name="DeSantis R."/>
            <person name="Doyle S."/>
            <person name="Francino P."/>
            <person name="Keys D.N."/>
            <person name="Haga S."/>
            <person name="Hayashi H."/>
            <person name="Hino K."/>
            <person name="Imai K.S."/>
            <person name="Inaba K."/>
            <person name="Kano S."/>
            <person name="Kobayashi K."/>
            <person name="Kobayashi M."/>
            <person name="Lee B.I."/>
            <person name="Makabe K.W."/>
            <person name="Manohar C."/>
            <person name="Matassi G."/>
            <person name="Medina M."/>
            <person name="Mochizuki Y."/>
            <person name="Mount S."/>
            <person name="Morishita T."/>
            <person name="Miura S."/>
            <person name="Nakayama A."/>
            <person name="Nishizaka S."/>
            <person name="Nomoto H."/>
            <person name="Ohta F."/>
            <person name="Oishi K."/>
            <person name="Rigoutsos I."/>
            <person name="Sano M."/>
            <person name="Sasaki A."/>
            <person name="Sasakura Y."/>
            <person name="Shoguchi E."/>
            <person name="Shin-i T."/>
            <person name="Spagnuolo A."/>
            <person name="Stainier D."/>
            <person name="Suzuki M.M."/>
            <person name="Tassy O."/>
            <person name="Takatori N."/>
            <person name="Tokuoka M."/>
            <person name="Yagi K."/>
            <person name="Yoshizaki F."/>
            <person name="Wada S."/>
            <person name="Zhang C."/>
            <person name="Hyatt P.D."/>
            <person name="Larimer F."/>
            <person name="Detter C."/>
            <person name="Doggett N."/>
            <person name="Glavina T."/>
            <person name="Hawkins T."/>
            <person name="Richardson P."/>
            <person name="Lucas S."/>
            <person name="Kohara Y."/>
            <person name="Levine M."/>
            <person name="Satoh N."/>
            <person name="Rokhsar D.S."/>
        </authorList>
    </citation>
    <scope>NUCLEOTIDE SEQUENCE [LARGE SCALE GENOMIC DNA]</scope>
</reference>
<dbReference type="PANTHER" id="PTHR13327:SF0">
    <property type="entry name" value="NADH DEHYDROGENASE [UBIQUINONE] 1 BETA SUBCOMPLEX SUBUNIT 11, MITOCHONDRIAL"/>
    <property type="match status" value="1"/>
</dbReference>
<dbReference type="Proteomes" id="UP000008144">
    <property type="component" value="Unassembled WGS sequence"/>
</dbReference>
<dbReference type="Pfam" id="PF10183">
    <property type="entry name" value="ESSS"/>
    <property type="match status" value="1"/>
</dbReference>
<evidence type="ECO:0000256" key="14">
    <source>
        <dbReference type="ARBA" id="ARBA00030753"/>
    </source>
</evidence>
<keyword evidence="5" id="KW-0813">Transport</keyword>
<evidence type="ECO:0000256" key="17">
    <source>
        <dbReference type="SAM" id="Phobius"/>
    </source>
</evidence>
<evidence type="ECO:0000256" key="10">
    <source>
        <dbReference type="ARBA" id="ARBA00022982"/>
    </source>
</evidence>
<dbReference type="OrthoDB" id="5917019at2759"/>
<evidence type="ECO:0000256" key="12">
    <source>
        <dbReference type="ARBA" id="ARBA00023128"/>
    </source>
</evidence>
<dbReference type="GO" id="GO:0045271">
    <property type="term" value="C:respiratory chain complex I"/>
    <property type="evidence" value="ECO:0000318"/>
    <property type="project" value="GO_Central"/>
</dbReference>
<evidence type="ECO:0000256" key="15">
    <source>
        <dbReference type="ARBA" id="ARBA00031387"/>
    </source>
</evidence>
<dbReference type="InParanoid" id="F6YS92"/>
<reference evidence="18" key="3">
    <citation type="submission" date="2025-09" db="UniProtKB">
        <authorList>
            <consortium name="Ensembl"/>
        </authorList>
    </citation>
    <scope>IDENTIFICATION</scope>
</reference>
<evidence type="ECO:0000256" key="6">
    <source>
        <dbReference type="ARBA" id="ARBA00022660"/>
    </source>
</evidence>
<evidence type="ECO:0000256" key="3">
    <source>
        <dbReference type="ARBA" id="ARBA00008915"/>
    </source>
</evidence>
<dbReference type="AlphaFoldDB" id="F6YS92"/>
<name>F6YS92_CIOIN</name>
<accession>F6YS92</accession>
<evidence type="ECO:0000256" key="5">
    <source>
        <dbReference type="ARBA" id="ARBA00022448"/>
    </source>
</evidence>
<dbReference type="GO" id="GO:0005743">
    <property type="term" value="C:mitochondrial inner membrane"/>
    <property type="evidence" value="ECO:0007669"/>
    <property type="project" value="UniProtKB-SubCell"/>
</dbReference>
<evidence type="ECO:0000256" key="16">
    <source>
        <dbReference type="ARBA" id="ARBA00046528"/>
    </source>
</evidence>
<accession>A0A1W2WGF8</accession>
<comment type="subunit">
    <text evidence="16">Complex I is composed of 45 different subunits. Interacts with BCAP31.</text>
</comment>
<dbReference type="KEGG" id="cin:100185786"/>
<protein>
    <recommendedName>
        <fullName evidence="4">NADH dehydrogenase [ubiquinone] 1 beta subcomplex subunit 11, mitochondrial</fullName>
    </recommendedName>
    <alternativeName>
        <fullName evidence="15">Complex I-ESSS</fullName>
    </alternativeName>
    <alternativeName>
        <fullName evidence="14">NADH-ubiquinone oxidoreductase ESSS subunit</fullName>
    </alternativeName>
</protein>
<evidence type="ECO:0000256" key="1">
    <source>
        <dbReference type="ARBA" id="ARBA00003195"/>
    </source>
</evidence>